<dbReference type="InterPro" id="IPR001249">
    <property type="entry name" value="AcCoA_biotinCC"/>
</dbReference>
<dbReference type="PROSITE" id="PS00188">
    <property type="entry name" value="BIOTIN"/>
    <property type="match status" value="1"/>
</dbReference>
<feature type="region of interest" description="Disordered" evidence="10">
    <location>
        <begin position="73"/>
        <end position="92"/>
    </location>
</feature>
<keyword evidence="6 9" id="KW-0443">Lipid metabolism</keyword>
<keyword evidence="8 9" id="KW-0092">Biotin</keyword>
<dbReference type="InterPro" id="IPR050709">
    <property type="entry name" value="Biotin_Carboxyl_Carrier/Decarb"/>
</dbReference>
<dbReference type="GO" id="GO:0003989">
    <property type="term" value="F:acetyl-CoA carboxylase activity"/>
    <property type="evidence" value="ECO:0007669"/>
    <property type="project" value="UniProtKB-EC"/>
</dbReference>
<dbReference type="Pfam" id="PF00364">
    <property type="entry name" value="Biotin_lipoyl"/>
    <property type="match status" value="1"/>
</dbReference>
<accession>A0ABZ2XPB3</accession>
<dbReference type="SUPFAM" id="SSF51230">
    <property type="entry name" value="Single hybrid motif"/>
    <property type="match status" value="1"/>
</dbReference>
<name>A0ABZ2XPB3_9RHOB</name>
<feature type="domain" description="Lipoyl-binding" evidence="11">
    <location>
        <begin position="89"/>
        <end position="165"/>
    </location>
</feature>
<dbReference type="CDD" id="cd06850">
    <property type="entry name" value="biotinyl_domain"/>
    <property type="match status" value="1"/>
</dbReference>
<organism evidence="12 13">
    <name type="scientific">Aliisedimentitalea scapharcae</name>
    <dbReference type="NCBI Taxonomy" id="1524259"/>
    <lineage>
        <taxon>Bacteria</taxon>
        <taxon>Pseudomonadati</taxon>
        <taxon>Pseudomonadota</taxon>
        <taxon>Alphaproteobacteria</taxon>
        <taxon>Rhodobacterales</taxon>
        <taxon>Roseobacteraceae</taxon>
        <taxon>Aliisedimentitalea</taxon>
    </lineage>
</organism>
<sequence>MTNKTHEADVAFIKALAELLQENDLTELKVKRDYGADDSLDVRVSRLQPVAAPVQVQMPAAAPAAGAAAPVAATAAPAAASSDDPASHPGAVTSPMVGTVYLQPEPSAPSFIKVGVQVAEGDTLLIVEAMKTMNHIHAPKAGTVKRILVEDGAAVEFGTPLVIVE</sequence>
<keyword evidence="13" id="KW-1185">Reference proteome</keyword>
<dbReference type="EMBL" id="CP123584">
    <property type="protein sequence ID" value="WZK87925.1"/>
    <property type="molecule type" value="Genomic_DNA"/>
</dbReference>
<evidence type="ECO:0000256" key="1">
    <source>
        <dbReference type="ARBA" id="ARBA00003761"/>
    </source>
</evidence>
<evidence type="ECO:0000256" key="7">
    <source>
        <dbReference type="ARBA" id="ARBA00023160"/>
    </source>
</evidence>
<evidence type="ECO:0000256" key="10">
    <source>
        <dbReference type="SAM" id="MobiDB-lite"/>
    </source>
</evidence>
<reference evidence="12 13" key="1">
    <citation type="submission" date="2023-04" db="EMBL/GenBank/DDBJ databases">
        <title>Complete genome sequence of Alisedimentitalea scapharcae.</title>
        <authorList>
            <person name="Rong J.-C."/>
            <person name="Yi M.-L."/>
            <person name="Zhao Q."/>
        </authorList>
    </citation>
    <scope>NUCLEOTIDE SEQUENCE [LARGE SCALE GENOMIC DNA]</scope>
    <source>
        <strain evidence="12 13">KCTC 42119</strain>
    </source>
</reference>
<keyword evidence="5 9" id="KW-0276">Fatty acid metabolism</keyword>
<dbReference type="PANTHER" id="PTHR45266:SF3">
    <property type="entry name" value="OXALOACETATE DECARBOXYLASE ALPHA CHAIN"/>
    <property type="match status" value="1"/>
</dbReference>
<evidence type="ECO:0000313" key="12">
    <source>
        <dbReference type="EMBL" id="WZK87925.1"/>
    </source>
</evidence>
<keyword evidence="4 9" id="KW-0444">Lipid biosynthesis</keyword>
<comment type="function">
    <text evidence="1 9">This protein is a component of the acetyl coenzyme A carboxylase complex; first, biotin carboxylase catalyzes the carboxylation of the carrier protein and then the transcarboxylase transfers the carboxyl group to form malonyl-CoA.</text>
</comment>
<keyword evidence="7 9" id="KW-0275">Fatty acid biosynthesis</keyword>
<proteinExistence type="predicted"/>
<dbReference type="InterPro" id="IPR000089">
    <property type="entry name" value="Biotin_lipoyl"/>
</dbReference>
<evidence type="ECO:0000256" key="3">
    <source>
        <dbReference type="ARBA" id="ARBA00017562"/>
    </source>
</evidence>
<keyword evidence="12" id="KW-0436">Ligase</keyword>
<protein>
    <recommendedName>
        <fullName evidence="3 9">Biotin carboxyl carrier protein of acetyl-CoA carboxylase</fullName>
    </recommendedName>
</protein>
<gene>
    <name evidence="12" type="primary">accB</name>
    <name evidence="12" type="ORF">QEZ52_15115</name>
</gene>
<dbReference type="InterPro" id="IPR001882">
    <property type="entry name" value="Biotin_BS"/>
</dbReference>
<evidence type="ECO:0000256" key="9">
    <source>
        <dbReference type="RuleBase" id="RU364072"/>
    </source>
</evidence>
<evidence type="ECO:0000256" key="8">
    <source>
        <dbReference type="ARBA" id="ARBA00023267"/>
    </source>
</evidence>
<evidence type="ECO:0000256" key="5">
    <source>
        <dbReference type="ARBA" id="ARBA00022832"/>
    </source>
</evidence>
<evidence type="ECO:0000259" key="11">
    <source>
        <dbReference type="PROSITE" id="PS50968"/>
    </source>
</evidence>
<evidence type="ECO:0000256" key="2">
    <source>
        <dbReference type="ARBA" id="ARBA00005194"/>
    </source>
</evidence>
<dbReference type="PANTHER" id="PTHR45266">
    <property type="entry name" value="OXALOACETATE DECARBOXYLASE ALPHA CHAIN"/>
    <property type="match status" value="1"/>
</dbReference>
<dbReference type="InterPro" id="IPR011053">
    <property type="entry name" value="Single_hybrid_motif"/>
</dbReference>
<evidence type="ECO:0000313" key="13">
    <source>
        <dbReference type="Proteomes" id="UP001623232"/>
    </source>
</evidence>
<dbReference type="PRINTS" id="PR01071">
    <property type="entry name" value="ACOABIOTINCC"/>
</dbReference>
<dbReference type="NCBIfam" id="TIGR00531">
    <property type="entry name" value="BCCP"/>
    <property type="match status" value="1"/>
</dbReference>
<evidence type="ECO:0000256" key="6">
    <source>
        <dbReference type="ARBA" id="ARBA00023098"/>
    </source>
</evidence>
<dbReference type="PROSITE" id="PS50968">
    <property type="entry name" value="BIOTINYL_LIPOYL"/>
    <property type="match status" value="1"/>
</dbReference>
<dbReference type="Gene3D" id="2.40.50.100">
    <property type="match status" value="1"/>
</dbReference>
<dbReference type="RefSeq" id="WP_406645261.1">
    <property type="nucleotide sequence ID" value="NZ_CP123584.1"/>
</dbReference>
<dbReference type="Proteomes" id="UP001623232">
    <property type="component" value="Chromosome"/>
</dbReference>
<evidence type="ECO:0000256" key="4">
    <source>
        <dbReference type="ARBA" id="ARBA00022516"/>
    </source>
</evidence>
<comment type="pathway">
    <text evidence="2 9">Lipid metabolism; fatty acid biosynthesis.</text>
</comment>